<dbReference type="RefSeq" id="WP_060880545.1">
    <property type="nucleotide sequence ID" value="NZ_BAABEP010000002.1"/>
</dbReference>
<feature type="compositionally biased region" description="Basic and acidic residues" evidence="1">
    <location>
        <begin position="95"/>
        <end position="104"/>
    </location>
</feature>
<gene>
    <name evidence="2" type="ORF">GCM10023082_07340</name>
</gene>
<evidence type="ECO:0000313" key="3">
    <source>
        <dbReference type="Proteomes" id="UP001499884"/>
    </source>
</evidence>
<reference evidence="3" key="1">
    <citation type="journal article" date="2019" name="Int. J. Syst. Evol. Microbiol.">
        <title>The Global Catalogue of Microorganisms (GCM) 10K type strain sequencing project: providing services to taxonomists for standard genome sequencing and annotation.</title>
        <authorList>
            <consortium name="The Broad Institute Genomics Platform"/>
            <consortium name="The Broad Institute Genome Sequencing Center for Infectious Disease"/>
            <person name="Wu L."/>
            <person name="Ma J."/>
        </authorList>
    </citation>
    <scope>NUCLEOTIDE SEQUENCE [LARGE SCALE GENOMIC DNA]</scope>
    <source>
        <strain evidence="3">JCM 30846</strain>
    </source>
</reference>
<accession>A0ABP7DYT9</accession>
<organism evidence="2 3">
    <name type="scientific">Streptomyces tremellae</name>
    <dbReference type="NCBI Taxonomy" id="1124239"/>
    <lineage>
        <taxon>Bacteria</taxon>
        <taxon>Bacillati</taxon>
        <taxon>Actinomycetota</taxon>
        <taxon>Actinomycetes</taxon>
        <taxon>Kitasatosporales</taxon>
        <taxon>Streptomycetaceae</taxon>
        <taxon>Streptomyces</taxon>
    </lineage>
</organism>
<comment type="caution">
    <text evidence="2">The sequence shown here is derived from an EMBL/GenBank/DDBJ whole genome shotgun (WGS) entry which is preliminary data.</text>
</comment>
<name>A0ABP7DYT9_9ACTN</name>
<keyword evidence="3" id="KW-1185">Reference proteome</keyword>
<feature type="region of interest" description="Disordered" evidence="1">
    <location>
        <begin position="86"/>
        <end position="113"/>
    </location>
</feature>
<dbReference type="Proteomes" id="UP001499884">
    <property type="component" value="Unassembled WGS sequence"/>
</dbReference>
<evidence type="ECO:0000256" key="1">
    <source>
        <dbReference type="SAM" id="MobiDB-lite"/>
    </source>
</evidence>
<feature type="compositionally biased region" description="Polar residues" evidence="1">
    <location>
        <begin position="1"/>
        <end position="10"/>
    </location>
</feature>
<evidence type="ECO:0000313" key="2">
    <source>
        <dbReference type="EMBL" id="GAA3712047.1"/>
    </source>
</evidence>
<proteinExistence type="predicted"/>
<sequence>MSGQDSTPTPGANARLKETLFPSRKAPARTTTQSEHVRDRKYGGNTAAMAAAYNVTPRTVGRWIDGTRTPRGANATQLRQEATEVATTSRGRERRAREMEKRDQQGLPSGYGATVNRANSFDIQGSSALRSRNIPIPLTSAQVAKLARTMDEAEIEAVIAQGIAEYMNGGRVSGGFSPSDFTFNLDDVTFKGM</sequence>
<dbReference type="EMBL" id="BAABEP010000002">
    <property type="protein sequence ID" value="GAA3712047.1"/>
    <property type="molecule type" value="Genomic_DNA"/>
</dbReference>
<protein>
    <submittedName>
        <fullName evidence="2">Uncharacterized protein</fullName>
    </submittedName>
</protein>
<feature type="region of interest" description="Disordered" evidence="1">
    <location>
        <begin position="1"/>
        <end position="43"/>
    </location>
</feature>